<evidence type="ECO:0000256" key="7">
    <source>
        <dbReference type="RuleBase" id="RU369079"/>
    </source>
</evidence>
<feature type="transmembrane region" description="Helical" evidence="7">
    <location>
        <begin position="174"/>
        <end position="200"/>
    </location>
</feature>
<keyword evidence="5 7" id="KW-1133">Transmembrane helix</keyword>
<keyword evidence="10" id="KW-1185">Reference proteome</keyword>
<dbReference type="GO" id="GO:0022857">
    <property type="term" value="F:transmembrane transporter activity"/>
    <property type="evidence" value="ECO:0007669"/>
    <property type="project" value="UniProtKB-UniRule"/>
</dbReference>
<dbReference type="Proteomes" id="UP000318141">
    <property type="component" value="Unassembled WGS sequence"/>
</dbReference>
<name>A0A562BSG8_9BURK</name>
<evidence type="ECO:0000256" key="5">
    <source>
        <dbReference type="ARBA" id="ARBA00022989"/>
    </source>
</evidence>
<comment type="caution">
    <text evidence="9">The sequence shown here is derived from an EMBL/GenBank/DDBJ whole genome shotgun (WGS) entry which is preliminary data.</text>
</comment>
<evidence type="ECO:0000256" key="1">
    <source>
        <dbReference type="ARBA" id="ARBA00004429"/>
    </source>
</evidence>
<evidence type="ECO:0000313" key="10">
    <source>
        <dbReference type="Proteomes" id="UP000318141"/>
    </source>
</evidence>
<evidence type="ECO:0000256" key="4">
    <source>
        <dbReference type="ARBA" id="ARBA00022692"/>
    </source>
</evidence>
<dbReference type="AlphaFoldDB" id="A0A562BSG8"/>
<keyword evidence="7" id="KW-0813">Transport</keyword>
<proteinExistence type="inferred from homology"/>
<accession>A0A562BSG8</accession>
<organism evidence="9 10">
    <name type="scientific">Cupriavidus gilardii J11</name>
    <dbReference type="NCBI Taxonomy" id="936133"/>
    <lineage>
        <taxon>Bacteria</taxon>
        <taxon>Pseudomonadati</taxon>
        <taxon>Pseudomonadota</taxon>
        <taxon>Betaproteobacteria</taxon>
        <taxon>Burkholderiales</taxon>
        <taxon>Burkholderiaceae</taxon>
        <taxon>Cupriavidus</taxon>
    </lineage>
</organism>
<comment type="subunit">
    <text evidence="7">The complex comprises the extracytoplasmic solute receptor protein and the two transmembrane proteins.</text>
</comment>
<feature type="transmembrane region" description="Helical" evidence="7">
    <location>
        <begin position="144"/>
        <end position="168"/>
    </location>
</feature>
<dbReference type="InterPro" id="IPR004681">
    <property type="entry name" value="TRAP_DctM"/>
</dbReference>
<protein>
    <recommendedName>
        <fullName evidence="7">TRAP transporter large permease protein</fullName>
    </recommendedName>
</protein>
<dbReference type="InterPro" id="IPR010656">
    <property type="entry name" value="DctM"/>
</dbReference>
<feature type="transmembrane region" description="Helical" evidence="7">
    <location>
        <begin position="221"/>
        <end position="242"/>
    </location>
</feature>
<feature type="transmembrane region" description="Helical" evidence="7">
    <location>
        <begin position="363"/>
        <end position="383"/>
    </location>
</feature>
<dbReference type="PANTHER" id="PTHR33362">
    <property type="entry name" value="SIALIC ACID TRAP TRANSPORTER PERMEASE PROTEIN SIAT-RELATED"/>
    <property type="match status" value="1"/>
</dbReference>
<reference evidence="9 10" key="1">
    <citation type="submission" date="2019-07" db="EMBL/GenBank/DDBJ databases">
        <title>Genome sequencing of lignin-degrading bacterial isolates.</title>
        <authorList>
            <person name="Gladden J."/>
        </authorList>
    </citation>
    <scope>NUCLEOTIDE SEQUENCE [LARGE SCALE GENOMIC DNA]</scope>
    <source>
        <strain evidence="9 10">J11</strain>
    </source>
</reference>
<evidence type="ECO:0000256" key="2">
    <source>
        <dbReference type="ARBA" id="ARBA00022475"/>
    </source>
</evidence>
<feature type="transmembrane region" description="Helical" evidence="7">
    <location>
        <begin position="248"/>
        <end position="267"/>
    </location>
</feature>
<gene>
    <name evidence="9" type="ORF">L602_001300000020</name>
</gene>
<evidence type="ECO:0000256" key="6">
    <source>
        <dbReference type="ARBA" id="ARBA00023136"/>
    </source>
</evidence>
<feature type="domain" description="TRAP C4-dicarboxylate transport system permease DctM subunit" evidence="8">
    <location>
        <begin position="9"/>
        <end position="422"/>
    </location>
</feature>
<comment type="subcellular location">
    <subcellularLocation>
        <location evidence="1 7">Cell inner membrane</location>
        <topology evidence="1 7">Multi-pass membrane protein</topology>
    </subcellularLocation>
</comment>
<evidence type="ECO:0000259" key="8">
    <source>
        <dbReference type="Pfam" id="PF06808"/>
    </source>
</evidence>
<dbReference type="EMBL" id="VLJN01000005">
    <property type="protein sequence ID" value="TWG88245.1"/>
    <property type="molecule type" value="Genomic_DNA"/>
</dbReference>
<feature type="transmembrane region" description="Helical" evidence="7">
    <location>
        <begin position="87"/>
        <end position="113"/>
    </location>
</feature>
<feature type="transmembrane region" description="Helical" evidence="7">
    <location>
        <begin position="279"/>
        <end position="301"/>
    </location>
</feature>
<feature type="transmembrane region" description="Helical" evidence="7">
    <location>
        <begin position="321"/>
        <end position="351"/>
    </location>
</feature>
<comment type="similarity">
    <text evidence="7">Belongs to the TRAP transporter large permease family.</text>
</comment>
<comment type="function">
    <text evidence="7">Part of the tripartite ATP-independent periplasmic (TRAP) transport system.</text>
</comment>
<dbReference type="NCBIfam" id="TIGR00786">
    <property type="entry name" value="dctM"/>
    <property type="match status" value="1"/>
</dbReference>
<sequence length="434" mass="45330">MTLVAIVLFAVFIVLMLLGVPIGVSLGLGGLAAIGLSNLDTQMFGLLAVPQNFYAGLAKYPLLAIPMFVLVGSIFDRSGVAQRLVTFAIAVVGRGPGMLPLVAILVAMFLGGISGSGPANAAAVGGVMIAAMSRAGYPGSFSAAVVGAAAATDILIPPSVAFIIYSVLVPGASVPALFAAGMIPGVLAGIALIVPAVWLARKHKMGAVEAALPRPPFWRSLREAAWGLFAPVLILGGMRAGWFTPTEAAVVAVVYGLFVGMAVYRTIGARDLFVIFREAAETSAVILIVVALAGIFAYALSTLGVIDPLAHAIANSGLGEYGVLALIVLLLMTVGMFLDGISIFLIFVPLLLPIANAFQWNPVWFGVVLTLKVALGQFTPPLAVNLMVSCRIARVRMEETVPWVIWMLLAMFVAMLMVLAYPPLATWLPDKLGY</sequence>
<feature type="transmembrane region" description="Helical" evidence="7">
    <location>
        <begin position="57"/>
        <end position="75"/>
    </location>
</feature>
<evidence type="ECO:0000313" key="9">
    <source>
        <dbReference type="EMBL" id="TWG88245.1"/>
    </source>
</evidence>
<dbReference type="PANTHER" id="PTHR33362:SF5">
    <property type="entry name" value="C4-DICARBOXYLATE TRAP TRANSPORTER LARGE PERMEASE PROTEIN DCTM"/>
    <property type="match status" value="1"/>
</dbReference>
<comment type="caution">
    <text evidence="7">Lacks conserved residue(s) required for the propagation of feature annotation.</text>
</comment>
<keyword evidence="2" id="KW-1003">Cell membrane</keyword>
<dbReference type="PIRSF" id="PIRSF006066">
    <property type="entry name" value="HI0050"/>
    <property type="match status" value="1"/>
</dbReference>
<keyword evidence="4 7" id="KW-0812">Transmembrane</keyword>
<dbReference type="Pfam" id="PF06808">
    <property type="entry name" value="DctM"/>
    <property type="match status" value="1"/>
</dbReference>
<feature type="transmembrane region" description="Helical" evidence="7">
    <location>
        <begin position="403"/>
        <end position="421"/>
    </location>
</feature>
<evidence type="ECO:0000256" key="3">
    <source>
        <dbReference type="ARBA" id="ARBA00022519"/>
    </source>
</evidence>
<keyword evidence="3 7" id="KW-0997">Cell inner membrane</keyword>
<keyword evidence="6 7" id="KW-0472">Membrane</keyword>
<dbReference type="GO" id="GO:0005886">
    <property type="term" value="C:plasma membrane"/>
    <property type="evidence" value="ECO:0007669"/>
    <property type="project" value="UniProtKB-SubCell"/>
</dbReference>